<feature type="transmembrane region" description="Helical" evidence="1">
    <location>
        <begin position="150"/>
        <end position="172"/>
    </location>
</feature>
<organism evidence="3 4">
    <name type="scientific">Dehalococcoides mccartyi</name>
    <dbReference type="NCBI Taxonomy" id="61435"/>
    <lineage>
        <taxon>Bacteria</taxon>
        <taxon>Bacillati</taxon>
        <taxon>Chloroflexota</taxon>
        <taxon>Dehalococcoidia</taxon>
        <taxon>Dehalococcoidales</taxon>
        <taxon>Dehalococcoidaceae</taxon>
        <taxon>Dehalococcoides</taxon>
    </lineage>
</organism>
<dbReference type="CDD" id="cd03392">
    <property type="entry name" value="PAP2_like_2"/>
    <property type="match status" value="1"/>
</dbReference>
<dbReference type="RefSeq" id="WP_058292478.1">
    <property type="nucleotide sequence ID" value="NZ_JGYD01000018.1"/>
</dbReference>
<dbReference type="SUPFAM" id="SSF48317">
    <property type="entry name" value="Acid phosphatase/Vanadium-dependent haloperoxidase"/>
    <property type="match status" value="1"/>
</dbReference>
<evidence type="ECO:0000313" key="3">
    <source>
        <dbReference type="EMBL" id="KSV17967.1"/>
    </source>
</evidence>
<gene>
    <name evidence="3" type="ORF">DA01_04810</name>
</gene>
<name>A0A0V8M2G2_9CHLR</name>
<feature type="domain" description="Phosphatidic acid phosphatase type 2/haloperoxidase" evidence="2">
    <location>
        <begin position="84"/>
        <end position="194"/>
    </location>
</feature>
<keyword evidence="1" id="KW-0812">Transmembrane</keyword>
<comment type="caution">
    <text evidence="3">The sequence shown here is derived from an EMBL/GenBank/DDBJ whole genome shotgun (WGS) entry which is preliminary data.</text>
</comment>
<evidence type="ECO:0000313" key="4">
    <source>
        <dbReference type="Proteomes" id="UP000053577"/>
    </source>
</evidence>
<keyword evidence="1" id="KW-0472">Membrane</keyword>
<feature type="transmembrane region" description="Helical" evidence="1">
    <location>
        <begin position="84"/>
        <end position="105"/>
    </location>
</feature>
<feature type="transmembrane region" description="Helical" evidence="1">
    <location>
        <begin position="125"/>
        <end position="143"/>
    </location>
</feature>
<feature type="transmembrane region" description="Helical" evidence="1">
    <location>
        <begin position="55"/>
        <end position="77"/>
    </location>
</feature>
<dbReference type="EMBL" id="JGYD01000018">
    <property type="protein sequence ID" value="KSV17967.1"/>
    <property type="molecule type" value="Genomic_DNA"/>
</dbReference>
<dbReference type="Gene3D" id="1.20.144.10">
    <property type="entry name" value="Phosphatidic acid phosphatase type 2/haloperoxidase"/>
    <property type="match status" value="1"/>
</dbReference>
<dbReference type="InterPro" id="IPR000326">
    <property type="entry name" value="PAP2/HPO"/>
</dbReference>
<protein>
    <submittedName>
        <fullName evidence="3">Phosphatidic acid phosphatase</fullName>
    </submittedName>
</protein>
<dbReference type="OrthoDB" id="9789113at2"/>
<accession>A0A0V8M2G2</accession>
<dbReference type="Pfam" id="PF01569">
    <property type="entry name" value="PAP2"/>
    <property type="match status" value="1"/>
</dbReference>
<dbReference type="SMART" id="SM00014">
    <property type="entry name" value="acidPPc"/>
    <property type="match status" value="1"/>
</dbReference>
<keyword evidence="1" id="KW-1133">Transmembrane helix</keyword>
<dbReference type="Proteomes" id="UP000053577">
    <property type="component" value="Unassembled WGS sequence"/>
</dbReference>
<dbReference type="InterPro" id="IPR036938">
    <property type="entry name" value="PAP2/HPO_sf"/>
</dbReference>
<dbReference type="AlphaFoldDB" id="A0A0V8M2G2"/>
<sequence length="207" mass="22831">MAKLRDYLPYLVLLGVFVLLAWLVFLNPVLAADTSISGFIQDISLPGFDGFMEFISCLGSFPVWIIPPGAAVIWLWCKGYRLQSVICALVPGIAALLGYIFKWLIDRPRPGSLEDGGTSFPSGHTAYALACYGVIFFIIPKFIRRPVLRFILRLLCLVPVVFMGISRVYLNAHWPSDVLGAYLLSGAVLGIGLTYLKHKLTKGVNHA</sequence>
<dbReference type="PANTHER" id="PTHR14969:SF13">
    <property type="entry name" value="AT30094P"/>
    <property type="match status" value="1"/>
</dbReference>
<dbReference type="PANTHER" id="PTHR14969">
    <property type="entry name" value="SPHINGOSINE-1-PHOSPHATE PHOSPHOHYDROLASE"/>
    <property type="match status" value="1"/>
</dbReference>
<evidence type="ECO:0000256" key="1">
    <source>
        <dbReference type="SAM" id="Phobius"/>
    </source>
</evidence>
<evidence type="ECO:0000259" key="2">
    <source>
        <dbReference type="SMART" id="SM00014"/>
    </source>
</evidence>
<feature type="transmembrane region" description="Helical" evidence="1">
    <location>
        <begin position="178"/>
        <end position="196"/>
    </location>
</feature>
<proteinExistence type="predicted"/>
<dbReference type="PATRIC" id="fig|61435.5.peg.947"/>
<reference evidence="3 4" key="1">
    <citation type="journal article" date="2015" name="Sci. Rep.">
        <title>A comparative genomics and reductive dehalogenase gene transcription study of two chloroethene-respiring bacteria, Dehalococcoides mccartyi strains MB and 11a.</title>
        <authorList>
            <person name="Low A."/>
            <person name="Shen Z."/>
            <person name="Cheng D."/>
            <person name="Rogers M.J."/>
            <person name="Lee P.K."/>
            <person name="He J."/>
        </authorList>
    </citation>
    <scope>NUCLEOTIDE SEQUENCE [LARGE SCALE GENOMIC DNA]</scope>
    <source>
        <strain evidence="3 4">MB</strain>
    </source>
</reference>